<dbReference type="Pfam" id="PF11716">
    <property type="entry name" value="MDMPI_N"/>
    <property type="match status" value="1"/>
</dbReference>
<name>A0A1E7KFU1_9ACTN</name>
<comment type="caution">
    <text evidence="3">The sequence shown here is derived from an EMBL/GenBank/DDBJ whole genome shotgun (WGS) entry which is preliminary data.</text>
</comment>
<evidence type="ECO:0000259" key="1">
    <source>
        <dbReference type="Pfam" id="PF07398"/>
    </source>
</evidence>
<proteinExistence type="predicted"/>
<dbReference type="RefSeq" id="WP_070197184.1">
    <property type="nucleotide sequence ID" value="NZ_LJGU01000127.1"/>
</dbReference>
<dbReference type="OrthoDB" id="3671213at2"/>
<dbReference type="GO" id="GO:0046872">
    <property type="term" value="F:metal ion binding"/>
    <property type="evidence" value="ECO:0007669"/>
    <property type="project" value="InterPro"/>
</dbReference>
<protein>
    <recommendedName>
        <fullName evidence="5">Mycothiol-dependent maleylpyruvate isomerase metal-binding domain-containing protein</fullName>
    </recommendedName>
</protein>
<reference evidence="3 4" key="1">
    <citation type="journal article" date="2016" name="Front. Microbiol.">
        <title>Comparative Genomics Analysis of Streptomyces Species Reveals Their Adaptation to the Marine Environment and Their Diversity at the Genomic Level.</title>
        <authorList>
            <person name="Tian X."/>
            <person name="Zhang Z."/>
            <person name="Yang T."/>
            <person name="Chen M."/>
            <person name="Li J."/>
            <person name="Chen F."/>
            <person name="Yang J."/>
            <person name="Li W."/>
            <person name="Zhang B."/>
            <person name="Zhang Z."/>
            <person name="Wu J."/>
            <person name="Zhang C."/>
            <person name="Long L."/>
            <person name="Xiao J."/>
        </authorList>
    </citation>
    <scope>NUCLEOTIDE SEQUENCE [LARGE SCALE GENOMIC DNA]</scope>
    <source>
        <strain evidence="3 4">SCSIO 02100</strain>
    </source>
</reference>
<dbReference type="InterPro" id="IPR024344">
    <property type="entry name" value="MDMPI_metal-binding"/>
</dbReference>
<organism evidence="3 4">
    <name type="scientific">Streptomyces oceani</name>
    <dbReference type="NCBI Taxonomy" id="1075402"/>
    <lineage>
        <taxon>Bacteria</taxon>
        <taxon>Bacillati</taxon>
        <taxon>Actinomycetota</taxon>
        <taxon>Actinomycetes</taxon>
        <taxon>Kitasatosporales</taxon>
        <taxon>Streptomycetaceae</taxon>
        <taxon>Streptomyces</taxon>
    </lineage>
</organism>
<feature type="domain" description="MDMPI C-terminal" evidence="1">
    <location>
        <begin position="153"/>
        <end position="263"/>
    </location>
</feature>
<dbReference type="PATRIC" id="fig|1075402.3.peg.1969"/>
<dbReference type="Proteomes" id="UP000176101">
    <property type="component" value="Unassembled WGS sequence"/>
</dbReference>
<dbReference type="NCBIfam" id="TIGR03083">
    <property type="entry name" value="maleylpyruvate isomerase family mycothiol-dependent enzyme"/>
    <property type="match status" value="1"/>
</dbReference>
<dbReference type="STRING" id="1075402.AN216_15255"/>
<dbReference type="SUPFAM" id="SSF109854">
    <property type="entry name" value="DinB/YfiT-like putative metalloenzymes"/>
    <property type="match status" value="1"/>
</dbReference>
<evidence type="ECO:0000259" key="2">
    <source>
        <dbReference type="Pfam" id="PF11716"/>
    </source>
</evidence>
<accession>A0A1E7KFU1</accession>
<gene>
    <name evidence="3" type="ORF">AN216_15255</name>
</gene>
<dbReference type="Pfam" id="PF07398">
    <property type="entry name" value="MDMPI_C"/>
    <property type="match status" value="1"/>
</dbReference>
<feature type="domain" description="Mycothiol-dependent maleylpyruvate isomerase metal-binding" evidence="2">
    <location>
        <begin position="12"/>
        <end position="138"/>
    </location>
</feature>
<dbReference type="EMBL" id="LJGU01000127">
    <property type="protein sequence ID" value="OEV02791.1"/>
    <property type="molecule type" value="Genomic_DNA"/>
</dbReference>
<dbReference type="Gene3D" id="1.20.120.450">
    <property type="entry name" value="dinb family like domain"/>
    <property type="match status" value="1"/>
</dbReference>
<evidence type="ECO:0000313" key="3">
    <source>
        <dbReference type="EMBL" id="OEV02791.1"/>
    </source>
</evidence>
<dbReference type="AlphaFoldDB" id="A0A1E7KFU1"/>
<keyword evidence="4" id="KW-1185">Reference proteome</keyword>
<evidence type="ECO:0008006" key="5">
    <source>
        <dbReference type="Google" id="ProtNLM"/>
    </source>
</evidence>
<dbReference type="GO" id="GO:0005886">
    <property type="term" value="C:plasma membrane"/>
    <property type="evidence" value="ECO:0007669"/>
    <property type="project" value="TreeGrafter"/>
</dbReference>
<dbReference type="PANTHER" id="PTHR40758:SF1">
    <property type="entry name" value="CONSERVED PROTEIN"/>
    <property type="match status" value="1"/>
</dbReference>
<evidence type="ECO:0000313" key="4">
    <source>
        <dbReference type="Proteomes" id="UP000176101"/>
    </source>
</evidence>
<dbReference type="InterPro" id="IPR034660">
    <property type="entry name" value="DinB/YfiT-like"/>
</dbReference>
<dbReference type="InterPro" id="IPR010872">
    <property type="entry name" value="MDMPI_C-term_domain"/>
</dbReference>
<sequence length="276" mass="29615">MGSLSHHSYCTEILAQTALLRAHLDGADLAGEVAACPGWSLDQLLRHLGGAHRWTERIVRTRATGPVADDQVSDPAWYAHQDPSALRDWLTEGAERLADTLREAGPDVPVWTVAPGGTPTFWARRMTYETVVHRADAASTVGAGFMVDQALGLDAVDEWVGFSALPQAYASADSRTALLAPGRCVRLQATDAAPGTPANWFVLLSGEPITWRRTTAADLEQGTTSPEASATVRGPLADLLLLLYGRRTPASEGITVDGDAELLIAWLEAAGDWLRR</sequence>
<dbReference type="InterPro" id="IPR017517">
    <property type="entry name" value="Maleyloyr_isom"/>
</dbReference>
<dbReference type="PANTHER" id="PTHR40758">
    <property type="entry name" value="CONSERVED PROTEIN"/>
    <property type="match status" value="1"/>
</dbReference>